<sequence length="297" mass="33048">MRRRIGCALSASFLAALLALPSAASSQAAEFLGSYLWRAEDHNLGGFSGLELSADGSRFVAISDRGGVVEGTIERNEDRIIRVTSGPPVPLPDHKGQPLRGWRTDAEGLAGTPGETIYVSFEGGHRVWAYPTLKQADRLPRPEAFSNFQGNSGLESLALDRRGHIYAIPERSGKLTRPFPVWRYDGQWTQPFGLRRDGGFLPVGADFGPDDALYLLEREFNGFGFKSRVRRFVIENDQVVAEQTLLSTSLLRHDNLEGLGVWQDEIGDIRITMISDDNFRALQRTEFVEYRITVPLP</sequence>
<gene>
    <name evidence="3" type="ORF">PFY00_02205</name>
</gene>
<evidence type="ECO:0000256" key="1">
    <source>
        <dbReference type="SAM" id="SignalP"/>
    </source>
</evidence>
<feature type="domain" description="Phytase-like" evidence="2">
    <location>
        <begin position="44"/>
        <end position="279"/>
    </location>
</feature>
<comment type="caution">
    <text evidence="3">The sequence shown here is derived from an EMBL/GenBank/DDBJ whole genome shotgun (WGS) entry which is preliminary data.</text>
</comment>
<evidence type="ECO:0000313" key="3">
    <source>
        <dbReference type="EMBL" id="MDA7423530.1"/>
    </source>
</evidence>
<reference evidence="3 4" key="1">
    <citation type="submission" date="2023-01" db="EMBL/GenBank/DDBJ databases">
        <title>Thalassococcus onchidii sp. nov., isolated from a marine invertebrate from the South China Sea.</title>
        <authorList>
            <person name="Xu S."/>
            <person name="Liu Z."/>
            <person name="Xu Y."/>
        </authorList>
    </citation>
    <scope>NUCLEOTIDE SEQUENCE [LARGE SCALE GENOMIC DNA]</scope>
    <source>
        <strain evidence="3 4">KCTC 32084</strain>
    </source>
</reference>
<evidence type="ECO:0000313" key="4">
    <source>
        <dbReference type="Proteomes" id="UP001210720"/>
    </source>
</evidence>
<dbReference type="RefSeq" id="WP_271430878.1">
    <property type="nucleotide sequence ID" value="NZ_JAQIOY010000001.1"/>
</dbReference>
<dbReference type="InterPro" id="IPR014567">
    <property type="entry name" value="UCP031900"/>
</dbReference>
<organism evidence="3 4">
    <name type="scientific">Thalassococcus lentus</name>
    <dbReference type="NCBI Taxonomy" id="1210524"/>
    <lineage>
        <taxon>Bacteria</taxon>
        <taxon>Pseudomonadati</taxon>
        <taxon>Pseudomonadota</taxon>
        <taxon>Alphaproteobacteria</taxon>
        <taxon>Rhodobacterales</taxon>
        <taxon>Roseobacteraceae</taxon>
        <taxon>Thalassococcus</taxon>
    </lineage>
</organism>
<dbReference type="SUPFAM" id="SSF63829">
    <property type="entry name" value="Calcium-dependent phosphotriesterase"/>
    <property type="match status" value="1"/>
</dbReference>
<keyword evidence="4" id="KW-1185">Reference proteome</keyword>
<feature type="signal peptide" evidence="1">
    <location>
        <begin position="1"/>
        <end position="28"/>
    </location>
</feature>
<evidence type="ECO:0000259" key="2">
    <source>
        <dbReference type="Pfam" id="PF13449"/>
    </source>
</evidence>
<proteinExistence type="predicted"/>
<dbReference type="Proteomes" id="UP001210720">
    <property type="component" value="Unassembled WGS sequence"/>
</dbReference>
<name>A0ABT4XNN0_9RHOB</name>
<dbReference type="InterPro" id="IPR027372">
    <property type="entry name" value="Phytase-like_dom"/>
</dbReference>
<protein>
    <submittedName>
        <fullName evidence="3">Esterase-like activity of phytase family protein</fullName>
    </submittedName>
</protein>
<feature type="chain" id="PRO_5046669193" evidence="1">
    <location>
        <begin position="29"/>
        <end position="297"/>
    </location>
</feature>
<dbReference type="EMBL" id="JAQIOY010000001">
    <property type="protein sequence ID" value="MDA7423530.1"/>
    <property type="molecule type" value="Genomic_DNA"/>
</dbReference>
<dbReference type="Pfam" id="PF13449">
    <property type="entry name" value="Phytase-like"/>
    <property type="match status" value="1"/>
</dbReference>
<accession>A0ABT4XNN0</accession>
<keyword evidence="1" id="KW-0732">Signal</keyword>
<dbReference type="PIRSF" id="PIRSF031900">
    <property type="entry name" value="UCP031900"/>
    <property type="match status" value="1"/>
</dbReference>